<comment type="caution">
    <text evidence="1">The sequence shown here is derived from an EMBL/GenBank/DDBJ whole genome shotgun (WGS) entry which is preliminary data.</text>
</comment>
<sequence>MGWWNPFKAIANVVTKAVSAVIEGVSTALGEPELGKKIAGVFEAVVDTVVDVVVDIAVGVATSNPVTAVVSVITNIAEGVKDVYDALNPASETVEVAAADAPVLEGNADYGSDDMLM</sequence>
<keyword evidence="2" id="KW-1185">Reference proteome</keyword>
<reference evidence="1 2" key="1">
    <citation type="submission" date="2016-10" db="EMBL/GenBank/DDBJ databases">
        <authorList>
            <person name="Varghese N."/>
            <person name="Submissions S."/>
        </authorList>
    </citation>
    <scope>NUCLEOTIDE SEQUENCE [LARGE SCALE GENOMIC DNA]</scope>
    <source>
        <strain evidence="1 2">DSM 16392</strain>
    </source>
</reference>
<accession>A0A1I3ZK90</accession>
<proteinExistence type="predicted"/>
<evidence type="ECO:0000313" key="2">
    <source>
        <dbReference type="Proteomes" id="UP000199598"/>
    </source>
</evidence>
<evidence type="ECO:0000313" key="1">
    <source>
        <dbReference type="EMBL" id="SFK44091.1"/>
    </source>
</evidence>
<name>A0A1I3ZK90_9HYPH</name>
<gene>
    <name evidence="1" type="ORF">SAMN04488518_105120</name>
</gene>
<dbReference type="RefSeq" id="WP_093519363.1">
    <property type="nucleotide sequence ID" value="NZ_FOSK01000005.1"/>
</dbReference>
<protein>
    <submittedName>
        <fullName evidence="1">Uncharacterized protein</fullName>
    </submittedName>
</protein>
<dbReference type="Proteomes" id="UP000199598">
    <property type="component" value="Unassembled WGS sequence"/>
</dbReference>
<organism evidence="1 2">
    <name type="scientific">Pseudovibrio ascidiaceicola</name>
    <dbReference type="NCBI Taxonomy" id="285279"/>
    <lineage>
        <taxon>Bacteria</taxon>
        <taxon>Pseudomonadati</taxon>
        <taxon>Pseudomonadota</taxon>
        <taxon>Alphaproteobacteria</taxon>
        <taxon>Hyphomicrobiales</taxon>
        <taxon>Stappiaceae</taxon>
        <taxon>Pseudovibrio</taxon>
    </lineage>
</organism>
<dbReference type="EMBL" id="FOSK01000005">
    <property type="protein sequence ID" value="SFK44091.1"/>
    <property type="molecule type" value="Genomic_DNA"/>
</dbReference>